<evidence type="ECO:0000313" key="1">
    <source>
        <dbReference type="EMBL" id="TYA58043.1"/>
    </source>
</evidence>
<dbReference type="RefSeq" id="WP_148453737.1">
    <property type="nucleotide sequence ID" value="NZ_VSFC01000020.1"/>
</dbReference>
<dbReference type="Proteomes" id="UP000324550">
    <property type="component" value="Unassembled WGS sequence"/>
</dbReference>
<dbReference type="OrthoDB" id="1442351at2"/>
<dbReference type="EMBL" id="VSFC01000020">
    <property type="protein sequence ID" value="TYA58043.1"/>
    <property type="molecule type" value="Genomic_DNA"/>
</dbReference>
<name>A0A5D0GGN5_9FLAO</name>
<proteinExistence type="predicted"/>
<keyword evidence="2" id="KW-1185">Reference proteome</keyword>
<protein>
    <submittedName>
        <fullName evidence="1">Uncharacterized protein</fullName>
    </submittedName>
</protein>
<comment type="caution">
    <text evidence="1">The sequence shown here is derived from an EMBL/GenBank/DDBJ whole genome shotgun (WGS) entry which is preliminary data.</text>
</comment>
<dbReference type="AlphaFoldDB" id="A0A5D0GGN5"/>
<sequence length="138" mass="16572">MKTHLKYTSFNQEKSIEELQYNMLFQLDKLQFLKEELFFLQFLISSDIYSSKVMNLFENLEHFKKEINKQLKTCEKLIIDLSFHVNKITDKVECNDIACDNYFINTHTSLEQTTIKYFNQVSQLKLEIYNYLQSVINS</sequence>
<gene>
    <name evidence="1" type="ORF">FVF61_04315</name>
</gene>
<accession>A0A5D0GGN5</accession>
<evidence type="ECO:0000313" key="2">
    <source>
        <dbReference type="Proteomes" id="UP000324550"/>
    </source>
</evidence>
<organism evidence="1 2">
    <name type="scientific">Formosa maritima</name>
    <dbReference type="NCBI Taxonomy" id="2592046"/>
    <lineage>
        <taxon>Bacteria</taxon>
        <taxon>Pseudomonadati</taxon>
        <taxon>Bacteroidota</taxon>
        <taxon>Flavobacteriia</taxon>
        <taxon>Flavobacteriales</taxon>
        <taxon>Flavobacteriaceae</taxon>
        <taxon>Formosa</taxon>
    </lineage>
</organism>
<reference evidence="1 2" key="1">
    <citation type="submission" date="2019-08" db="EMBL/GenBank/DDBJ databases">
        <title>Formosa sediminis sp. nov., isolated from marine sediment.</title>
        <authorList>
            <person name="Cao W.R."/>
        </authorList>
    </citation>
    <scope>NUCLEOTIDE SEQUENCE [LARGE SCALE GENOMIC DNA]</scope>
    <source>
        <strain evidence="1 2">1494</strain>
    </source>
</reference>